<evidence type="ECO:0000256" key="1">
    <source>
        <dbReference type="ARBA" id="ARBA00022737"/>
    </source>
</evidence>
<proteinExistence type="predicted"/>
<dbReference type="EMBL" id="AODF01000008">
    <property type="protein sequence ID" value="EUJ32934.1"/>
    <property type="molecule type" value="Genomic_DNA"/>
</dbReference>
<dbReference type="Proteomes" id="UP000019249">
    <property type="component" value="Unassembled WGS sequence"/>
</dbReference>
<gene>
    <name evidence="4" type="ORF">MFLO_04925</name>
</gene>
<dbReference type="InterPro" id="IPR011990">
    <property type="entry name" value="TPR-like_helical_dom_sf"/>
</dbReference>
<dbReference type="PANTHER" id="PTHR45586">
    <property type="entry name" value="TPR REPEAT-CONTAINING PROTEIN PA4667"/>
    <property type="match status" value="1"/>
</dbReference>
<dbReference type="SUPFAM" id="SSF48452">
    <property type="entry name" value="TPR-like"/>
    <property type="match status" value="2"/>
</dbReference>
<feature type="repeat" description="TPR" evidence="3">
    <location>
        <begin position="274"/>
        <end position="307"/>
    </location>
</feature>
<accession>A0ABN0RGK3</accession>
<evidence type="ECO:0000256" key="3">
    <source>
        <dbReference type="PROSITE-ProRule" id="PRU00339"/>
    </source>
</evidence>
<dbReference type="InterPro" id="IPR019734">
    <property type="entry name" value="TPR_rpt"/>
</dbReference>
<dbReference type="Pfam" id="PF13432">
    <property type="entry name" value="TPR_16"/>
    <property type="match status" value="2"/>
</dbReference>
<sequence length="372" mass="42361">MENAEQMLHALEHEDMEQARNFFDAVVAGDSPEEQFFLAEQLFSLGFLDEAEDLYELLLAAFPNEGELLVRIAEVVIEKDDLDSASDYLEKVRKTDEAYLESLMVLADLYQMQGLFEVTEQKLLEAKELAPNEPIVDFALGEYYLSQARFASAVQSYQAVLDAGVNNLQEGTISVYERIAEALSASGAFENAIPYYEKALEQNESLDTLFGLGLTAFQAKEYTTSIHAFNHLKEHDPSYTTLYPYLANSYEENGQEEEALKVLEEGLKQDEFNKELFFSAGKLAKQLGRTADAENFFRQALVLDPEYIDAVLELNKLLLQKEDYEGLIEIFEALSEDLVTEPQIFWDLSVAYQETEQYNKAKENFETAYPHF</sequence>
<evidence type="ECO:0000313" key="4">
    <source>
        <dbReference type="EMBL" id="EUJ32934.1"/>
    </source>
</evidence>
<protein>
    <submittedName>
        <fullName evidence="4">TPR domain-containing protein</fullName>
    </submittedName>
</protein>
<name>A0ABN0RGK3_9LIST</name>
<dbReference type="PROSITE" id="PS50005">
    <property type="entry name" value="TPR"/>
    <property type="match status" value="2"/>
</dbReference>
<dbReference type="InterPro" id="IPR051012">
    <property type="entry name" value="CellSynth/LPSAsmb/PSIAsmb"/>
</dbReference>
<evidence type="ECO:0000313" key="5">
    <source>
        <dbReference type="Proteomes" id="UP000019249"/>
    </source>
</evidence>
<keyword evidence="1" id="KW-0677">Repeat</keyword>
<evidence type="ECO:0000256" key="2">
    <source>
        <dbReference type="ARBA" id="ARBA00022803"/>
    </source>
</evidence>
<keyword evidence="5" id="KW-1185">Reference proteome</keyword>
<keyword evidence="2 3" id="KW-0802">TPR repeat</keyword>
<dbReference type="SMART" id="SM00028">
    <property type="entry name" value="TPR"/>
    <property type="match status" value="8"/>
</dbReference>
<organism evidence="4 5">
    <name type="scientific">Listeria floridensis FSL S10-1187</name>
    <dbReference type="NCBI Taxonomy" id="1265817"/>
    <lineage>
        <taxon>Bacteria</taxon>
        <taxon>Bacillati</taxon>
        <taxon>Bacillota</taxon>
        <taxon>Bacilli</taxon>
        <taxon>Bacillales</taxon>
        <taxon>Listeriaceae</taxon>
        <taxon>Listeria</taxon>
    </lineage>
</organism>
<comment type="caution">
    <text evidence="4">The sequence shown here is derived from an EMBL/GenBank/DDBJ whole genome shotgun (WGS) entry which is preliminary data.</text>
</comment>
<feature type="repeat" description="TPR" evidence="3">
    <location>
        <begin position="173"/>
        <end position="206"/>
    </location>
</feature>
<dbReference type="Gene3D" id="1.25.40.10">
    <property type="entry name" value="Tetratricopeptide repeat domain"/>
    <property type="match status" value="2"/>
</dbReference>
<reference evidence="4 5" key="1">
    <citation type="journal article" date="2014" name="Int. J. Syst. Evol. Microbiol.">
        <title>Listeria floridensis sp. nov., Listeria aquatica sp. nov., Listeria cornellensis sp. nov., Listeria riparia sp. nov. and Listeria grandensis sp. nov., from agricultural and natural environments.</title>
        <authorList>
            <person name="den Bakker H.C."/>
            <person name="Warchocki S."/>
            <person name="Wright E.M."/>
            <person name="Allred A.F."/>
            <person name="Ahlstrom C."/>
            <person name="Manuel C.S."/>
            <person name="Stasiewicz M.J."/>
            <person name="Burrell A."/>
            <person name="Roof S."/>
            <person name="Strawn L."/>
            <person name="Fortes E.D."/>
            <person name="Nightingale K.K."/>
            <person name="Kephart D."/>
            <person name="Wiedmann M."/>
        </authorList>
    </citation>
    <scope>NUCLEOTIDE SEQUENCE [LARGE SCALE GENOMIC DNA]</scope>
    <source>
        <strain evidence="4 5">FSL S10-1187</strain>
    </source>
</reference>
<dbReference type="Pfam" id="PF13181">
    <property type="entry name" value="TPR_8"/>
    <property type="match status" value="1"/>
</dbReference>
<dbReference type="PANTHER" id="PTHR45586:SF15">
    <property type="entry name" value="TPR REPEAT-CONTAINING PROTEIN YPIA"/>
    <property type="match status" value="1"/>
</dbReference>